<feature type="region of interest" description="Disordered" evidence="1">
    <location>
        <begin position="59"/>
        <end position="82"/>
    </location>
</feature>
<dbReference type="Proteomes" id="UP001212152">
    <property type="component" value="Unassembled WGS sequence"/>
</dbReference>
<evidence type="ECO:0000256" key="1">
    <source>
        <dbReference type="SAM" id="MobiDB-lite"/>
    </source>
</evidence>
<name>A0AAD5TN95_9FUNG</name>
<sequence>MSFASPISKETSLRRPPGPGTICEVEVCVKEETARWRPGFFGPKARCNTHGIYLGRWKKQQRDAQGEDSNTPAPQQQQQQHGMMVRLIDKGVPAGPLGERDGDIYCYGQMFSAAVGEGIRMHYGEVEYRASRLRREAAVPASTKAAAQKKTCGARCDYLFTSDEIDSAAGWGTEWAAAASIGMRRDDRSKVVHDHAGLVSLLRDIHRRLASQIPAGVEGRMPV</sequence>
<dbReference type="EMBL" id="JADGJQ010000011">
    <property type="protein sequence ID" value="KAJ3181737.1"/>
    <property type="molecule type" value="Genomic_DNA"/>
</dbReference>
<keyword evidence="3" id="KW-1185">Reference proteome</keyword>
<comment type="caution">
    <text evidence="2">The sequence shown here is derived from an EMBL/GenBank/DDBJ whole genome shotgun (WGS) entry which is preliminary data.</text>
</comment>
<reference evidence="2" key="1">
    <citation type="submission" date="2020-05" db="EMBL/GenBank/DDBJ databases">
        <title>Phylogenomic resolution of chytrid fungi.</title>
        <authorList>
            <person name="Stajich J.E."/>
            <person name="Amses K."/>
            <person name="Simmons R."/>
            <person name="Seto K."/>
            <person name="Myers J."/>
            <person name="Bonds A."/>
            <person name="Quandt C.A."/>
            <person name="Barry K."/>
            <person name="Liu P."/>
            <person name="Grigoriev I."/>
            <person name="Longcore J.E."/>
            <person name="James T.Y."/>
        </authorList>
    </citation>
    <scope>NUCLEOTIDE SEQUENCE</scope>
    <source>
        <strain evidence="2">JEL0379</strain>
    </source>
</reference>
<dbReference type="AlphaFoldDB" id="A0AAD5TN95"/>
<proteinExistence type="predicted"/>
<evidence type="ECO:0000313" key="2">
    <source>
        <dbReference type="EMBL" id="KAJ3181737.1"/>
    </source>
</evidence>
<evidence type="ECO:0000313" key="3">
    <source>
        <dbReference type="Proteomes" id="UP001212152"/>
    </source>
</evidence>
<accession>A0AAD5TN95</accession>
<gene>
    <name evidence="2" type="ORF">HDU87_000755</name>
</gene>
<organism evidence="2 3">
    <name type="scientific">Geranomyces variabilis</name>
    <dbReference type="NCBI Taxonomy" id="109894"/>
    <lineage>
        <taxon>Eukaryota</taxon>
        <taxon>Fungi</taxon>
        <taxon>Fungi incertae sedis</taxon>
        <taxon>Chytridiomycota</taxon>
        <taxon>Chytridiomycota incertae sedis</taxon>
        <taxon>Chytridiomycetes</taxon>
        <taxon>Spizellomycetales</taxon>
        <taxon>Powellomycetaceae</taxon>
        <taxon>Geranomyces</taxon>
    </lineage>
</organism>
<protein>
    <submittedName>
        <fullName evidence="2">Uncharacterized protein</fullName>
    </submittedName>
</protein>